<accession>A0AAU9QYC7</accession>
<dbReference type="Proteomes" id="UP001295462">
    <property type="component" value="Unassembled WGS sequence"/>
</dbReference>
<evidence type="ECO:0000313" key="3">
    <source>
        <dbReference type="Proteomes" id="UP001295462"/>
    </source>
</evidence>
<evidence type="ECO:0000313" key="2">
    <source>
        <dbReference type="EMBL" id="CAH1603856.1"/>
    </source>
</evidence>
<name>A0AAU9QYC7_9VIBR</name>
<organism evidence="2 3">
    <name type="scientific">Vibrio jasicida</name>
    <dbReference type="NCBI Taxonomy" id="766224"/>
    <lineage>
        <taxon>Bacteria</taxon>
        <taxon>Pseudomonadati</taxon>
        <taxon>Pseudomonadota</taxon>
        <taxon>Gammaproteobacteria</taxon>
        <taxon>Vibrionales</taxon>
        <taxon>Vibrionaceae</taxon>
        <taxon>Vibrio</taxon>
    </lineage>
</organism>
<proteinExistence type="predicted"/>
<comment type="caution">
    <text evidence="2">The sequence shown here is derived from an EMBL/GenBank/DDBJ whole genome shotgun (WGS) entry which is preliminary data.</text>
</comment>
<sequence length="67" mass="7305">MKLFNIVSLAFLLLSSSVSAAQSPLIQNKLPTPLLSSLSATEQDDDDSNDEGDVIYHQCYLNPVSCF</sequence>
<protein>
    <submittedName>
        <fullName evidence="2">Uncharacterized protein</fullName>
    </submittedName>
</protein>
<keyword evidence="1" id="KW-0732">Signal</keyword>
<reference evidence="2" key="1">
    <citation type="submission" date="2022-01" db="EMBL/GenBank/DDBJ databases">
        <authorList>
            <person name="Lagorce A."/>
        </authorList>
    </citation>
    <scope>NUCLEOTIDE SEQUENCE</scope>
    <source>
        <strain evidence="2">Th15_F1_A12</strain>
    </source>
</reference>
<dbReference type="AlphaFoldDB" id="A0AAU9QYC7"/>
<evidence type="ECO:0000256" key="1">
    <source>
        <dbReference type="SAM" id="SignalP"/>
    </source>
</evidence>
<dbReference type="EMBL" id="CAKMUD010000143">
    <property type="protein sequence ID" value="CAH1603856.1"/>
    <property type="molecule type" value="Genomic_DNA"/>
</dbReference>
<feature type="signal peptide" evidence="1">
    <location>
        <begin position="1"/>
        <end position="20"/>
    </location>
</feature>
<feature type="chain" id="PRO_5043942087" evidence="1">
    <location>
        <begin position="21"/>
        <end position="67"/>
    </location>
</feature>
<gene>
    <name evidence="2" type="ORF">THF1A12_840002</name>
</gene>